<feature type="transmembrane region" description="Helical" evidence="2">
    <location>
        <begin position="231"/>
        <end position="253"/>
    </location>
</feature>
<feature type="compositionally biased region" description="Acidic residues" evidence="1">
    <location>
        <begin position="51"/>
        <end position="63"/>
    </location>
</feature>
<keyword evidence="2" id="KW-0812">Transmembrane</keyword>
<feature type="compositionally biased region" description="Basic and acidic residues" evidence="1">
    <location>
        <begin position="99"/>
        <end position="121"/>
    </location>
</feature>
<keyword evidence="4" id="KW-1185">Reference proteome</keyword>
<dbReference type="Proteomes" id="UP001249291">
    <property type="component" value="Unassembled WGS sequence"/>
</dbReference>
<feature type="region of interest" description="Disordered" evidence="1">
    <location>
        <begin position="1"/>
        <end position="161"/>
    </location>
</feature>
<dbReference type="EMBL" id="JAVIZQ010000001">
    <property type="protein sequence ID" value="MDR6143942.1"/>
    <property type="molecule type" value="Genomic_DNA"/>
</dbReference>
<evidence type="ECO:0000256" key="2">
    <source>
        <dbReference type="SAM" id="Phobius"/>
    </source>
</evidence>
<accession>A0ABU1HV54</accession>
<evidence type="ECO:0000313" key="3">
    <source>
        <dbReference type="EMBL" id="MDR6143942.1"/>
    </source>
</evidence>
<keyword evidence="2" id="KW-0472">Membrane</keyword>
<proteinExistence type="predicted"/>
<reference evidence="3 4" key="1">
    <citation type="submission" date="2023-08" db="EMBL/GenBank/DDBJ databases">
        <title>Functional and genomic diversity of the sorghum phyllosphere microbiome.</title>
        <authorList>
            <person name="Shade A."/>
        </authorList>
    </citation>
    <scope>NUCLEOTIDE SEQUENCE [LARGE SCALE GENOMIC DNA]</scope>
    <source>
        <strain evidence="3 4">SORGH_AS_0445</strain>
    </source>
</reference>
<gene>
    <name evidence="3" type="ORF">QE375_003496</name>
</gene>
<comment type="caution">
    <text evidence="3">The sequence shown here is derived from an EMBL/GenBank/DDBJ whole genome shotgun (WGS) entry which is preliminary data.</text>
</comment>
<evidence type="ECO:0000313" key="4">
    <source>
        <dbReference type="Proteomes" id="UP001249291"/>
    </source>
</evidence>
<keyword evidence="2" id="KW-1133">Transmembrane helix</keyword>
<feature type="compositionally biased region" description="Low complexity" evidence="1">
    <location>
        <begin position="26"/>
        <end position="43"/>
    </location>
</feature>
<feature type="compositionally biased region" description="Acidic residues" evidence="1">
    <location>
        <begin position="1"/>
        <end position="10"/>
    </location>
</feature>
<protein>
    <submittedName>
        <fullName evidence="3">Uncharacterized protein</fullName>
    </submittedName>
</protein>
<sequence length="254" mass="26374">MTDDESEVDETVMLTRRDRRRGGVVVGSPAAPSESEAAVADGAADTHDSTAADDSEAPGDVDEATVVVDRHPIAVDEPAGAPGEPVDPLDEATVVVDRSPSRSDSRSDVPDGARDAEREQELPDEATVLVSRTPRRVRRKRSERPEEGDAVVDPAPVTDPITDPVTDPSAAAVSFEAPTDAPEPAIYRPRPAPLGPSAPPVVIGAAAPTRAVDPELPSVTKQGLRWSVTTLLAFAAACVVSVAGLVALGFVVFA</sequence>
<feature type="compositionally biased region" description="Basic residues" evidence="1">
    <location>
        <begin position="133"/>
        <end position="142"/>
    </location>
</feature>
<evidence type="ECO:0000256" key="1">
    <source>
        <dbReference type="SAM" id="MobiDB-lite"/>
    </source>
</evidence>
<organism evidence="3 4">
    <name type="scientific">Microbacterium foliorum</name>
    <dbReference type="NCBI Taxonomy" id="104336"/>
    <lineage>
        <taxon>Bacteria</taxon>
        <taxon>Bacillati</taxon>
        <taxon>Actinomycetota</taxon>
        <taxon>Actinomycetes</taxon>
        <taxon>Micrococcales</taxon>
        <taxon>Microbacteriaceae</taxon>
        <taxon>Microbacterium</taxon>
    </lineage>
</organism>
<name>A0ABU1HV54_9MICO</name>
<dbReference type="RefSeq" id="WP_309693612.1">
    <property type="nucleotide sequence ID" value="NZ_JAVIZQ010000001.1"/>
</dbReference>